<evidence type="ECO:0000259" key="5">
    <source>
        <dbReference type="PROSITE" id="PS50908"/>
    </source>
</evidence>
<keyword evidence="7" id="KW-1185">Reference proteome</keyword>
<reference evidence="6" key="2">
    <citation type="submission" date="2022-06" db="UniProtKB">
        <authorList>
            <consortium name="EnsemblMetazoa"/>
        </authorList>
    </citation>
    <scope>IDENTIFICATION</scope>
    <source>
        <strain evidence="6">DF5081</strain>
    </source>
</reference>
<keyword evidence="2" id="KW-0862">Zinc</keyword>
<evidence type="ECO:0000256" key="3">
    <source>
        <dbReference type="PROSITE-ProRule" id="PRU00175"/>
    </source>
</evidence>
<dbReference type="GO" id="GO:0008270">
    <property type="term" value="F:zinc ion binding"/>
    <property type="evidence" value="ECO:0007669"/>
    <property type="project" value="UniProtKB-KW"/>
</dbReference>
<evidence type="ECO:0000313" key="7">
    <source>
        <dbReference type="Proteomes" id="UP000005237"/>
    </source>
</evidence>
<dbReference type="Pfam" id="PF05773">
    <property type="entry name" value="RWD"/>
    <property type="match status" value="1"/>
</dbReference>
<dbReference type="SUPFAM" id="SSF54495">
    <property type="entry name" value="UBC-like"/>
    <property type="match status" value="1"/>
</dbReference>
<keyword evidence="1 3" id="KW-0863">Zinc-finger</keyword>
<dbReference type="Gene3D" id="3.30.40.10">
    <property type="entry name" value="Zinc/RING finger domain, C3HC4 (zinc finger)"/>
    <property type="match status" value="1"/>
</dbReference>
<keyword evidence="1 3" id="KW-0479">Metal-binding</keyword>
<dbReference type="Gene3D" id="3.10.110.10">
    <property type="entry name" value="Ubiquitin Conjugating Enzyme"/>
    <property type="match status" value="1"/>
</dbReference>
<proteinExistence type="predicted"/>
<dbReference type="PANTHER" id="PTHR13198">
    <property type="entry name" value="RING FINGER PROTEIN 25"/>
    <property type="match status" value="1"/>
</dbReference>
<reference evidence="7" key="1">
    <citation type="submission" date="2010-08" db="EMBL/GenBank/DDBJ databases">
        <authorList>
            <consortium name="Caenorhabditis japonica Sequencing Consortium"/>
            <person name="Wilson R.K."/>
        </authorList>
    </citation>
    <scope>NUCLEOTIDE SEQUENCE [LARGE SCALE GENOMIC DNA]</scope>
    <source>
        <strain evidence="7">DF5081</strain>
    </source>
</reference>
<dbReference type="PROSITE" id="PS50089">
    <property type="entry name" value="ZF_RING_2"/>
    <property type="match status" value="1"/>
</dbReference>
<dbReference type="GO" id="GO:0005634">
    <property type="term" value="C:nucleus"/>
    <property type="evidence" value="ECO:0007669"/>
    <property type="project" value="TreeGrafter"/>
</dbReference>
<dbReference type="SUPFAM" id="SSF57850">
    <property type="entry name" value="RING/U-box"/>
    <property type="match status" value="1"/>
</dbReference>
<dbReference type="InterPro" id="IPR016135">
    <property type="entry name" value="UBQ-conjugating_enzyme/RWD"/>
</dbReference>
<protein>
    <recommendedName>
        <fullName evidence="8">RWD domain-containing protein</fullName>
    </recommendedName>
</protein>
<organism evidence="6 7">
    <name type="scientific">Caenorhabditis japonica</name>
    <dbReference type="NCBI Taxonomy" id="281687"/>
    <lineage>
        <taxon>Eukaryota</taxon>
        <taxon>Metazoa</taxon>
        <taxon>Ecdysozoa</taxon>
        <taxon>Nematoda</taxon>
        <taxon>Chromadorea</taxon>
        <taxon>Rhabditida</taxon>
        <taxon>Rhabditina</taxon>
        <taxon>Rhabditomorpha</taxon>
        <taxon>Rhabditoidea</taxon>
        <taxon>Rhabditidae</taxon>
        <taxon>Peloderinae</taxon>
        <taxon>Caenorhabditis</taxon>
    </lineage>
</organism>
<evidence type="ECO:0000256" key="1">
    <source>
        <dbReference type="ARBA" id="ARBA00022771"/>
    </source>
</evidence>
<dbReference type="PANTHER" id="PTHR13198:SF4">
    <property type="entry name" value="E3 UBIQUITIN-PROTEIN LIGASE RNF25"/>
    <property type="match status" value="1"/>
</dbReference>
<accession>A0A8R1HWP2</accession>
<dbReference type="PROSITE" id="PS50908">
    <property type="entry name" value="RWD"/>
    <property type="match status" value="1"/>
</dbReference>
<evidence type="ECO:0008006" key="8">
    <source>
        <dbReference type="Google" id="ProtNLM"/>
    </source>
</evidence>
<dbReference type="EnsemblMetazoa" id="CJA08975.1">
    <property type="protein sequence ID" value="CJA08975.1"/>
    <property type="gene ID" value="WBGene00128179"/>
</dbReference>
<dbReference type="InterPro" id="IPR006575">
    <property type="entry name" value="RWD_dom"/>
</dbReference>
<dbReference type="GO" id="GO:0016567">
    <property type="term" value="P:protein ubiquitination"/>
    <property type="evidence" value="ECO:0007669"/>
    <property type="project" value="TreeGrafter"/>
</dbReference>
<sequence>MEAAEDEIEALCSIWEGVRVEKSVSSLTISHKIKCLEDEATSASVLLECHIPERYPSVNPIVKLSNPRGISEPEFRELCRIVEQRVEENSVDEIPVICEIFQTCSDYLSEHQHINMDCSICLLLLSDSPIIVTSCDHFMHCSCFCKYLTECSRRFRREIDEQKRTQPHVKCRVDTNILCPVCRESMTHYDSEHDNTDFERVIQKMIRESKKNQKTLTNVRRRSSCTTEDVKNTIRRSLNVLFEYGFN</sequence>
<name>A0A8R1HWP2_CAEJA</name>
<dbReference type="FunFam" id="3.10.110.10:FF:000168">
    <property type="entry name" value="Predicted protein"/>
    <property type="match status" value="1"/>
</dbReference>
<dbReference type="SMART" id="SM00591">
    <property type="entry name" value="RWD"/>
    <property type="match status" value="1"/>
</dbReference>
<evidence type="ECO:0000259" key="4">
    <source>
        <dbReference type="PROSITE" id="PS50089"/>
    </source>
</evidence>
<feature type="domain" description="RWD" evidence="5">
    <location>
        <begin position="6"/>
        <end position="111"/>
    </location>
</feature>
<dbReference type="Proteomes" id="UP000005237">
    <property type="component" value="Unassembled WGS sequence"/>
</dbReference>
<evidence type="ECO:0000313" key="6">
    <source>
        <dbReference type="EnsemblMetazoa" id="CJA08975.1"/>
    </source>
</evidence>
<dbReference type="GO" id="GO:0061630">
    <property type="term" value="F:ubiquitin protein ligase activity"/>
    <property type="evidence" value="ECO:0007669"/>
    <property type="project" value="InterPro"/>
</dbReference>
<dbReference type="InterPro" id="IPR039133">
    <property type="entry name" value="RNF25"/>
</dbReference>
<dbReference type="AlphaFoldDB" id="A0A8R1HWP2"/>
<evidence type="ECO:0000256" key="2">
    <source>
        <dbReference type="ARBA" id="ARBA00022833"/>
    </source>
</evidence>
<feature type="domain" description="RING-type" evidence="4">
    <location>
        <begin position="118"/>
        <end position="183"/>
    </location>
</feature>
<dbReference type="InterPro" id="IPR013083">
    <property type="entry name" value="Znf_RING/FYVE/PHD"/>
</dbReference>
<dbReference type="InterPro" id="IPR001841">
    <property type="entry name" value="Znf_RING"/>
</dbReference>